<dbReference type="PROSITE" id="PS00086">
    <property type="entry name" value="CYTOCHROME_P450"/>
    <property type="match status" value="1"/>
</dbReference>
<dbReference type="PRINTS" id="PR00463">
    <property type="entry name" value="EP450I"/>
</dbReference>
<dbReference type="SUPFAM" id="SSF48264">
    <property type="entry name" value="Cytochrome P450"/>
    <property type="match status" value="1"/>
</dbReference>
<evidence type="ECO:0000313" key="11">
    <source>
        <dbReference type="Proteomes" id="UP001556367"/>
    </source>
</evidence>
<comment type="similarity">
    <text evidence="3 9">Belongs to the cytochrome P450 family.</text>
</comment>
<evidence type="ECO:0000256" key="2">
    <source>
        <dbReference type="ARBA" id="ARBA00005179"/>
    </source>
</evidence>
<dbReference type="Pfam" id="PF00067">
    <property type="entry name" value="p450"/>
    <property type="match status" value="1"/>
</dbReference>
<evidence type="ECO:0000256" key="5">
    <source>
        <dbReference type="ARBA" id="ARBA00022723"/>
    </source>
</evidence>
<evidence type="ECO:0000256" key="9">
    <source>
        <dbReference type="RuleBase" id="RU000461"/>
    </source>
</evidence>
<keyword evidence="8 9" id="KW-0503">Monooxygenase</keyword>
<dbReference type="InterPro" id="IPR050364">
    <property type="entry name" value="Cytochrome_P450_fung"/>
</dbReference>
<dbReference type="InterPro" id="IPR036396">
    <property type="entry name" value="Cyt_P450_sf"/>
</dbReference>
<dbReference type="CDD" id="cd11065">
    <property type="entry name" value="CYP64-like"/>
    <property type="match status" value="1"/>
</dbReference>
<evidence type="ECO:0000256" key="7">
    <source>
        <dbReference type="ARBA" id="ARBA00023004"/>
    </source>
</evidence>
<sequence length="439" mass="49149">MAVTFIDAALLTIGVYCLWKVFTSKAKAPLPPGPKGLPLLGNIFDMPSEKEWITFTKWSEKWGDIVSVSVLGQPIVVINSMDVAIELLDRRSSINSDRPTIPMGGELVGWKNTTVLLPYGPHHRLSRKLFHQIIGTTSVMERYHAVEEHETRRFLRALLKSPEDFRAHVRKTAGAIILRIAYGYEVKQGEDPFVKLADEATDQFSLSSSPGVFLVNLLPPLAYLPEWFPGAGFQKTAKKWARTLNDMVDLPFQFVKKEMASSAAPVSFVSSLLDQHLEDEKEFDVKWSAASLYSGGADTTVATIDAFILAMSLFPDVQKKAQAELDRVVGTDRLPTFEDREHLPYLNALVLETLRWHAVAPTGVAHRSQEDQFFNGYLIPKNSLIISNQWQMLHDPRVYTNPAAFEPGRFLGDQPERDPQDACFGFGRRICPGISTAFS</sequence>
<dbReference type="Proteomes" id="UP001556367">
    <property type="component" value="Unassembled WGS sequence"/>
</dbReference>
<gene>
    <name evidence="10" type="ORF">HGRIS_012127</name>
</gene>
<keyword evidence="11" id="KW-1185">Reference proteome</keyword>
<proteinExistence type="inferred from homology"/>
<keyword evidence="5 9" id="KW-0479">Metal-binding</keyword>
<dbReference type="InterPro" id="IPR017972">
    <property type="entry name" value="Cyt_P450_CS"/>
</dbReference>
<evidence type="ECO:0000256" key="4">
    <source>
        <dbReference type="ARBA" id="ARBA00022617"/>
    </source>
</evidence>
<dbReference type="EMBL" id="JASNQZ010000015">
    <property type="protein sequence ID" value="KAL0945844.1"/>
    <property type="molecule type" value="Genomic_DNA"/>
</dbReference>
<evidence type="ECO:0008006" key="12">
    <source>
        <dbReference type="Google" id="ProtNLM"/>
    </source>
</evidence>
<protein>
    <recommendedName>
        <fullName evidence="12">Cytochrome P450</fullName>
    </recommendedName>
</protein>
<evidence type="ECO:0000313" key="10">
    <source>
        <dbReference type="EMBL" id="KAL0945844.1"/>
    </source>
</evidence>
<dbReference type="PANTHER" id="PTHR46300:SF7">
    <property type="entry name" value="P450, PUTATIVE (EUROFUNG)-RELATED"/>
    <property type="match status" value="1"/>
</dbReference>
<name>A0ABR3IRB8_9AGAR</name>
<comment type="caution">
    <text evidence="10">The sequence shown here is derived from an EMBL/GenBank/DDBJ whole genome shotgun (WGS) entry which is preliminary data.</text>
</comment>
<comment type="pathway">
    <text evidence="2">Secondary metabolite biosynthesis.</text>
</comment>
<organism evidence="10 11">
    <name type="scientific">Hohenbuehelia grisea</name>
    <dbReference type="NCBI Taxonomy" id="104357"/>
    <lineage>
        <taxon>Eukaryota</taxon>
        <taxon>Fungi</taxon>
        <taxon>Dikarya</taxon>
        <taxon>Basidiomycota</taxon>
        <taxon>Agaricomycotina</taxon>
        <taxon>Agaricomycetes</taxon>
        <taxon>Agaricomycetidae</taxon>
        <taxon>Agaricales</taxon>
        <taxon>Pleurotineae</taxon>
        <taxon>Pleurotaceae</taxon>
        <taxon>Hohenbuehelia</taxon>
    </lineage>
</organism>
<evidence type="ECO:0000256" key="3">
    <source>
        <dbReference type="ARBA" id="ARBA00010617"/>
    </source>
</evidence>
<evidence type="ECO:0000256" key="6">
    <source>
        <dbReference type="ARBA" id="ARBA00023002"/>
    </source>
</evidence>
<reference evidence="11" key="1">
    <citation type="submission" date="2024-06" db="EMBL/GenBank/DDBJ databases">
        <title>Multi-omics analyses provide insights into the biosynthesis of the anticancer antibiotic pleurotin in Hohenbuehelia grisea.</title>
        <authorList>
            <person name="Weaver J.A."/>
            <person name="Alberti F."/>
        </authorList>
    </citation>
    <scope>NUCLEOTIDE SEQUENCE [LARGE SCALE GENOMIC DNA]</scope>
    <source>
        <strain evidence="11">T-177</strain>
    </source>
</reference>
<dbReference type="InterPro" id="IPR002401">
    <property type="entry name" value="Cyt_P450_E_grp-I"/>
</dbReference>
<keyword evidence="6 9" id="KW-0560">Oxidoreductase</keyword>
<comment type="cofactor">
    <cofactor evidence="1">
        <name>heme</name>
        <dbReference type="ChEBI" id="CHEBI:30413"/>
    </cofactor>
</comment>
<evidence type="ECO:0000256" key="1">
    <source>
        <dbReference type="ARBA" id="ARBA00001971"/>
    </source>
</evidence>
<keyword evidence="7 9" id="KW-0408">Iron</keyword>
<dbReference type="PANTHER" id="PTHR46300">
    <property type="entry name" value="P450, PUTATIVE (EUROFUNG)-RELATED-RELATED"/>
    <property type="match status" value="1"/>
</dbReference>
<keyword evidence="4 9" id="KW-0349">Heme</keyword>
<dbReference type="InterPro" id="IPR001128">
    <property type="entry name" value="Cyt_P450"/>
</dbReference>
<evidence type="ECO:0000256" key="8">
    <source>
        <dbReference type="ARBA" id="ARBA00023033"/>
    </source>
</evidence>
<accession>A0ABR3IRB8</accession>
<dbReference type="Gene3D" id="1.10.630.10">
    <property type="entry name" value="Cytochrome P450"/>
    <property type="match status" value="1"/>
</dbReference>